<dbReference type="Gene3D" id="3.40.920.10">
    <property type="entry name" value="Pyruvate-ferredoxin oxidoreductase, PFOR, domain III"/>
    <property type="match status" value="1"/>
</dbReference>
<reference evidence="5" key="1">
    <citation type="submission" date="2019-12" db="EMBL/GenBank/DDBJ databases">
        <title>Comparative genomics gives insights into the taxonomy of the Azoarcus-Aromatoleum group and reveals separate origins of nif in the plant-associated Azoarcus and non-plant-associated Aromatoleum sub-groups.</title>
        <authorList>
            <person name="Lafos M."/>
            <person name="Maluk M."/>
            <person name="Batista M."/>
            <person name="Junghare M."/>
            <person name="Carmona M."/>
            <person name="Faoro H."/>
            <person name="Cruz L.M."/>
            <person name="Battistoni F."/>
            <person name="De Souza E."/>
            <person name="Pedrosa F."/>
            <person name="Chen W.-M."/>
            <person name="Poole P.S."/>
            <person name="Dixon R.A."/>
            <person name="James E.K."/>
        </authorList>
    </citation>
    <scope>NUCLEOTIDE SEQUENCE</scope>
    <source>
        <strain evidence="5">LuFRes1</strain>
    </source>
</reference>
<evidence type="ECO:0000313" key="6">
    <source>
        <dbReference type="Proteomes" id="UP000615989"/>
    </source>
</evidence>
<sequence>MSEAGYTSEAEVNTREAIGSGSTETAGASSVRAVEALDSVVIRFVGDSGDGMQLTGSEFSKAVAKAGHGFATHPDYPSEIRAPTGTLFGVSGYQIQYGSRQVFTSGDAPDALVAMNPAALKTNLADVKHGGIIIANTGAFADTNLAKAGYTSNPLEDGSLDGYRLFKIDISALTAAALRDSGLSKKEVGRCKNYFALGLMLCLYGRPIEDEIADIYEKFAKKPEFADANVNALRAGFAYADAAEIFAATYQVREAAAKPGIYRSITGNHAAALGFVAASESSGVELFLGSYPITPATDILHELSALKHFNVTTYQAEDEIAGICSTIGAAYGGALGLTTTSGPGMALKTEAMGLAVMLELPLVIVNVQRGGPSTGLPTKIEQSDLLQAIYGRNGECPIPVIAARSPADCFDCAIEAFRIAVKYMTPVILLTDGGIANAAEPWRIPDVATLPKVEVSYRTDPEGFQPYARDENLARAWVRPGTPGMEHRVGGLEKDFLSGNISHDPLNHQRMVDVRAAKVAGTAQDIPPTTVEGPASGDLLVIGWGSTYGTIAQAREKAEAEGRSVAHVHLRHLNPLPPDLGELLGRYKTVLVPELNMGQLSKLLRERYLRDVVPLNKVQGKPFKVSEVHDRILELS</sequence>
<dbReference type="InterPro" id="IPR050722">
    <property type="entry name" value="Pyruvate:ferred/Flavod_OxRd"/>
</dbReference>
<dbReference type="InterPro" id="IPR002880">
    <property type="entry name" value="Pyrv_Fd/Flavodoxin_OxRdtase_N"/>
</dbReference>
<proteinExistence type="predicted"/>
<dbReference type="Gene3D" id="3.40.50.970">
    <property type="match status" value="1"/>
</dbReference>
<dbReference type="InterPro" id="IPR009014">
    <property type="entry name" value="Transketo_C/PFOR_II"/>
</dbReference>
<evidence type="ECO:0000259" key="3">
    <source>
        <dbReference type="Pfam" id="PF01558"/>
    </source>
</evidence>
<dbReference type="RefSeq" id="WP_169118778.1">
    <property type="nucleotide sequence ID" value="NZ_WTVG02000035.1"/>
</dbReference>
<feature type="domain" description="Pyruvate/ketoisovalerate oxidoreductase catalytic" evidence="3">
    <location>
        <begin position="49"/>
        <end position="237"/>
    </location>
</feature>
<dbReference type="NCBIfam" id="TIGR03710">
    <property type="entry name" value="OAFO_sf"/>
    <property type="match status" value="1"/>
</dbReference>
<gene>
    <name evidence="5" type="ORF">GO606_11930</name>
</gene>
<dbReference type="InterPro" id="IPR002869">
    <property type="entry name" value="Pyrv_flavodox_OxRed_cen"/>
</dbReference>
<keyword evidence="1" id="KW-0560">Oxidoreductase</keyword>
<dbReference type="PANTHER" id="PTHR32154">
    <property type="entry name" value="PYRUVATE-FLAVODOXIN OXIDOREDUCTASE-RELATED"/>
    <property type="match status" value="1"/>
</dbReference>
<dbReference type="EMBL" id="WTVG01000032">
    <property type="protein sequence ID" value="NMG25419.1"/>
    <property type="molecule type" value="Genomic_DNA"/>
</dbReference>
<comment type="caution">
    <text evidence="5">The sequence shown here is derived from an EMBL/GenBank/DDBJ whole genome shotgun (WGS) entry which is preliminary data.</text>
</comment>
<dbReference type="CDD" id="cd07034">
    <property type="entry name" value="TPP_PYR_PFOR_IOR-alpha_like"/>
    <property type="match status" value="1"/>
</dbReference>
<feature type="domain" description="Pyruvate flavodoxin/ferredoxin oxidoreductase pyrimidine binding" evidence="4">
    <location>
        <begin position="287"/>
        <end position="493"/>
    </location>
</feature>
<feature type="region of interest" description="Disordered" evidence="2">
    <location>
        <begin position="1"/>
        <end position="25"/>
    </location>
</feature>
<protein>
    <submittedName>
        <fullName evidence="5">2-oxoacid:acceptor oxidoreductase subunit alpha</fullName>
    </submittedName>
</protein>
<dbReference type="Gene3D" id="3.40.50.920">
    <property type="match status" value="1"/>
</dbReference>
<evidence type="ECO:0000313" key="5">
    <source>
        <dbReference type="EMBL" id="NMG25419.1"/>
    </source>
</evidence>
<accession>A0ABX1PLL9</accession>
<dbReference type="Pfam" id="PF01855">
    <property type="entry name" value="POR_N"/>
    <property type="match status" value="1"/>
</dbReference>
<dbReference type="PANTHER" id="PTHR32154:SF20">
    <property type="entry name" value="2-OXOGLUTARATE OXIDOREDUCTASE SUBUNIT KORA"/>
    <property type="match status" value="1"/>
</dbReference>
<dbReference type="SUPFAM" id="SSF53323">
    <property type="entry name" value="Pyruvate-ferredoxin oxidoreductase, PFOR, domain III"/>
    <property type="match status" value="1"/>
</dbReference>
<dbReference type="InterPro" id="IPR022367">
    <property type="entry name" value="2-oxoacid/accept_OxRdtase_asu"/>
</dbReference>
<dbReference type="InterPro" id="IPR019752">
    <property type="entry name" value="Pyrv/ketoisovalerate_OxRed_cat"/>
</dbReference>
<keyword evidence="6" id="KW-1185">Reference proteome</keyword>
<dbReference type="SUPFAM" id="SSF52922">
    <property type="entry name" value="TK C-terminal domain-like"/>
    <property type="match status" value="1"/>
</dbReference>
<dbReference type="InterPro" id="IPR029061">
    <property type="entry name" value="THDP-binding"/>
</dbReference>
<evidence type="ECO:0000256" key="1">
    <source>
        <dbReference type="ARBA" id="ARBA00023002"/>
    </source>
</evidence>
<evidence type="ECO:0000256" key="2">
    <source>
        <dbReference type="SAM" id="MobiDB-lite"/>
    </source>
</evidence>
<dbReference type="Proteomes" id="UP000615989">
    <property type="component" value="Unassembled WGS sequence"/>
</dbReference>
<evidence type="ECO:0000259" key="4">
    <source>
        <dbReference type="Pfam" id="PF01855"/>
    </source>
</evidence>
<dbReference type="Pfam" id="PF01558">
    <property type="entry name" value="POR"/>
    <property type="match status" value="1"/>
</dbReference>
<dbReference type="SUPFAM" id="SSF52518">
    <property type="entry name" value="Thiamin diphosphate-binding fold (THDP-binding)"/>
    <property type="match status" value="1"/>
</dbReference>
<organism evidence="5 6">
    <name type="scientific">Aromatoleum anaerobium</name>
    <dbReference type="NCBI Taxonomy" id="182180"/>
    <lineage>
        <taxon>Bacteria</taxon>
        <taxon>Pseudomonadati</taxon>
        <taxon>Pseudomonadota</taxon>
        <taxon>Betaproteobacteria</taxon>
        <taxon>Rhodocyclales</taxon>
        <taxon>Rhodocyclaceae</taxon>
        <taxon>Aromatoleum</taxon>
    </lineage>
</organism>
<name>A0ABX1PLL9_9RHOO</name>